<dbReference type="EMBL" id="CCYD01000109">
    <property type="protein sequence ID" value="CEG36013.1"/>
    <property type="molecule type" value="Genomic_DNA"/>
</dbReference>
<dbReference type="OrthoDB" id="162736at2759"/>
<name>A0A0P1A621_PLAHL</name>
<dbReference type="RefSeq" id="XP_024572382.1">
    <property type="nucleotide sequence ID" value="XM_024730569.1"/>
</dbReference>
<evidence type="ECO:0000259" key="1">
    <source>
        <dbReference type="PROSITE" id="PS51465"/>
    </source>
</evidence>
<dbReference type="OMA" id="DVFEFHK"/>
<dbReference type="SUPFAM" id="SSF100895">
    <property type="entry name" value="Kazal-type serine protease inhibitors"/>
    <property type="match status" value="1"/>
</dbReference>
<dbReference type="Pfam" id="PF07648">
    <property type="entry name" value="Kazal_2"/>
    <property type="match status" value="1"/>
</dbReference>
<keyword evidence="3" id="KW-1185">Reference proteome</keyword>
<evidence type="ECO:0000313" key="2">
    <source>
        <dbReference type="EMBL" id="CEG36013.1"/>
    </source>
</evidence>
<proteinExistence type="predicted"/>
<dbReference type="AlphaFoldDB" id="A0A0P1A621"/>
<dbReference type="PROSITE" id="PS51465">
    <property type="entry name" value="KAZAL_2"/>
    <property type="match status" value="1"/>
</dbReference>
<sequence length="112" mass="12650">MVAFLFIGIKATPEEAKLRVVSKVHSNPDVFVTSKEKRAKRHGHCVDSGSVEDKPVCASNGKKYLNEDVFEFHKCLIQAQFGENIEIVKMEICTSAQKEDNEHPDVPDRDYT</sequence>
<dbReference type="Gene3D" id="3.30.60.30">
    <property type="match status" value="1"/>
</dbReference>
<dbReference type="GeneID" id="36395390"/>
<dbReference type="InterPro" id="IPR002350">
    <property type="entry name" value="Kazal_dom"/>
</dbReference>
<dbReference type="Proteomes" id="UP000054928">
    <property type="component" value="Unassembled WGS sequence"/>
</dbReference>
<dbReference type="SMART" id="SM00280">
    <property type="entry name" value="KAZAL"/>
    <property type="match status" value="1"/>
</dbReference>
<accession>A0A0P1A621</accession>
<evidence type="ECO:0000313" key="3">
    <source>
        <dbReference type="Proteomes" id="UP000054928"/>
    </source>
</evidence>
<dbReference type="InterPro" id="IPR036058">
    <property type="entry name" value="Kazal_dom_sf"/>
</dbReference>
<protein>
    <submittedName>
        <fullName evidence="2">Protease inhibitor protein</fullName>
    </submittedName>
</protein>
<feature type="domain" description="Kazal-like" evidence="1">
    <location>
        <begin position="39"/>
        <end position="95"/>
    </location>
</feature>
<organism evidence="2 3">
    <name type="scientific">Plasmopara halstedii</name>
    <name type="common">Downy mildew of sunflower</name>
    <dbReference type="NCBI Taxonomy" id="4781"/>
    <lineage>
        <taxon>Eukaryota</taxon>
        <taxon>Sar</taxon>
        <taxon>Stramenopiles</taxon>
        <taxon>Oomycota</taxon>
        <taxon>Peronosporomycetes</taxon>
        <taxon>Peronosporales</taxon>
        <taxon>Peronosporaceae</taxon>
        <taxon>Plasmopara</taxon>
    </lineage>
</organism>
<reference evidence="3" key="1">
    <citation type="submission" date="2014-09" db="EMBL/GenBank/DDBJ databases">
        <authorList>
            <person name="Sharma Rahul"/>
            <person name="Thines Marco"/>
        </authorList>
    </citation>
    <scope>NUCLEOTIDE SEQUENCE [LARGE SCALE GENOMIC DNA]</scope>
</reference>